<evidence type="ECO:0000313" key="3">
    <source>
        <dbReference type="WBParaSite" id="SMRG1_78060.1"/>
    </source>
</evidence>
<dbReference type="PANTHER" id="PTHR20916">
    <property type="entry name" value="CYSTEINE AND GLYCINE-RICH PROTEIN 2 BINDING PROTEIN"/>
    <property type="match status" value="1"/>
</dbReference>
<feature type="compositionally biased region" description="Low complexity" evidence="1">
    <location>
        <begin position="548"/>
        <end position="561"/>
    </location>
</feature>
<protein>
    <submittedName>
        <fullName evidence="3">Uncharacterized protein</fullName>
    </submittedName>
</protein>
<dbReference type="PANTHER" id="PTHR20916:SF18">
    <property type="entry name" value="IPT_TIG DOMAIN-CONTAINING PROTEIN"/>
    <property type="match status" value="1"/>
</dbReference>
<evidence type="ECO:0000256" key="1">
    <source>
        <dbReference type="SAM" id="MobiDB-lite"/>
    </source>
</evidence>
<proteinExistence type="predicted"/>
<dbReference type="WBParaSite" id="SMRG1_78060.1">
    <property type="protein sequence ID" value="SMRG1_78060.1"/>
    <property type="gene ID" value="SMRG1_78060"/>
</dbReference>
<reference evidence="3" key="1">
    <citation type="submission" date="2023-11" db="UniProtKB">
        <authorList>
            <consortium name="WormBaseParasite"/>
        </authorList>
    </citation>
    <scope>IDENTIFICATION</scope>
</reference>
<dbReference type="Proteomes" id="UP000050790">
    <property type="component" value="Unassembled WGS sequence"/>
</dbReference>
<feature type="region of interest" description="Disordered" evidence="1">
    <location>
        <begin position="340"/>
        <end position="368"/>
    </location>
</feature>
<feature type="region of interest" description="Disordered" evidence="1">
    <location>
        <begin position="1141"/>
        <end position="1171"/>
    </location>
</feature>
<feature type="region of interest" description="Disordered" evidence="1">
    <location>
        <begin position="548"/>
        <end position="570"/>
    </location>
</feature>
<feature type="compositionally biased region" description="Low complexity" evidence="1">
    <location>
        <begin position="1147"/>
        <end position="1169"/>
    </location>
</feature>
<name>A0AA85ACY1_9TREM</name>
<evidence type="ECO:0000313" key="2">
    <source>
        <dbReference type="Proteomes" id="UP000050790"/>
    </source>
</evidence>
<sequence length="1444" mass="166856">MYSVIYQMNKLANFIGKERDEYKLKASICSGVTHKNNPPQQELLDVNINHSLMLSVNEIKTFLSFLVEDLKLSGVNSYDAFAEKYSGVIYFLVHINMHNFRSTLECMESKELNAAYDNLLVDIHKLLLLVQQHTYNIDNFRKYRRQIADLLFAERKEKSVSKCLLDTEKFLQEYIFQDNSNITLCEMLSWWKDYVNVLFCLFDDFYSSSGFSLLHTMIIYLRKWSKVTHSKVILSQLYIQKLLGDDFGRLSLQVLRNINEILKIWSNISKQLKRIQLNILTQLDSAKTDIHGAISLSDNSSDLLGEQFESSETNLGTIFDLSFFYSFFFYDQSHEYTLDTRRHSSSSPQSHKPKSALKKSGDTSVTPEKVNISKETETILWEPVYTMNKSLTKCLIRATLETLQDYASQLQLGCNPTAIDIMNSSKRDSNQCANNLNIEYYNCLNILLQTPVFATSVHGQLFNPADLCFSDFWYHKNQNILDEQFNPSFTTQNMLCSWNGAVGTGAGLPMPKIYISKSLQAFIAFNLEILLPMILNLLQIDINEQQSKSQSNNRENSNNNSEEFDDDLNNRQYTNNLNDDSLRLLISEVINVLLTILNGHGLNKSFSVDITDNSATENNENKNDTKEFVGLTAQLSTITLSVDWDLNGIEKLALCISDCLSLRALCSLLASIFDRENESPVKSFKFNGQHNVTSLFLGCAKEYDVSIRLMSEQITDISLVYYYNIGFTIEEDLNYLNKIKLLLLPDQVKLQSNQSVLGAQSDIKHLSKPIQSIWCILSNMWSILIQTCPGGLSRQIMAHVSSKLLESAVQQLDVSKINSGLDFSMQFRDELWLILAIAKFALYRSAETISEVLGVGNLSVELNTIHTTGLLTTQMLLSCYTPRHLWEKLHEKGFYSYIVENTNKTFDFSLSNWLAIVDSTRFHDIPIHLMKEHPRQTELEIEVELFSVSGHFDPVRIISLLTSWNYKLSLLILETLYANQSTDILTDKEKLVAKQLFISILRILDAIPEYTDFLGKVVELVIIPGSEKCKLLSRTLLDHKEWPLWFDVLVQLLAEPLERIWIRFKELKDQRLDEDESFHDYKLVDKLNENPTNILINYIPKRRVYWDHLFPSGYMPCGCLLPEPFSFNNIKQSHICTSPIIDRNRDSNNNNNNNNNNNSGNPNISTNSSTKHQLKITSKFELEEEIGNYMNYYQKCGCSQEVWFELAYDIIRLPIMNCSTGLQLALTKINNYFITIIENQLIEYSEQININNNNNNNSIIGQHFTIHLVILFLNYRIHEEIKIKTLNNEYKTQQQSAIEQLQYSILLEYLKSLLNVNDENEEIYACKKRVRSFLTERNNDVNDSESFIPGNSSRIFKNIQNLRFVQHKALSDLFFMHEFLHANTIWINELIRNQRQCYKTPMHNKPYFQLDKLFIPNVGIKLIDPIEEINWEKIHSINVGLQEL</sequence>
<organism evidence="2 3">
    <name type="scientific">Schistosoma margrebowiei</name>
    <dbReference type="NCBI Taxonomy" id="48269"/>
    <lineage>
        <taxon>Eukaryota</taxon>
        <taxon>Metazoa</taxon>
        <taxon>Spiralia</taxon>
        <taxon>Lophotrochozoa</taxon>
        <taxon>Platyhelminthes</taxon>
        <taxon>Trematoda</taxon>
        <taxon>Digenea</taxon>
        <taxon>Strigeidida</taxon>
        <taxon>Schistosomatoidea</taxon>
        <taxon>Schistosomatidae</taxon>
        <taxon>Schistosoma</taxon>
    </lineage>
</organism>
<accession>A0AA85ACY1</accession>